<dbReference type="Pfam" id="PF03717">
    <property type="entry name" value="PBP_dimer"/>
    <property type="match status" value="1"/>
</dbReference>
<organism evidence="6 7">
    <name type="scientific">Candidatus Stercoripulliclostridium pullicola</name>
    <dbReference type="NCBI Taxonomy" id="2840953"/>
    <lineage>
        <taxon>Bacteria</taxon>
        <taxon>Bacillati</taxon>
        <taxon>Bacillota</taxon>
        <taxon>Clostridia</taxon>
        <taxon>Eubacteriales</taxon>
        <taxon>Candidatus Stercoripulliclostridium</taxon>
    </lineage>
</organism>
<gene>
    <name evidence="6" type="ORF">IAB16_03745</name>
</gene>
<dbReference type="PANTHER" id="PTHR30627:SF1">
    <property type="entry name" value="PEPTIDOGLYCAN D,D-TRANSPEPTIDASE FTSI"/>
    <property type="match status" value="1"/>
</dbReference>
<dbReference type="Gene3D" id="3.90.1310.10">
    <property type="entry name" value="Penicillin-binding protein 2a (Domain 2)"/>
    <property type="match status" value="1"/>
</dbReference>
<dbReference type="SUPFAM" id="SSF56519">
    <property type="entry name" value="Penicillin binding protein dimerisation domain"/>
    <property type="match status" value="1"/>
</dbReference>
<dbReference type="GO" id="GO:0005886">
    <property type="term" value="C:plasma membrane"/>
    <property type="evidence" value="ECO:0007669"/>
    <property type="project" value="TreeGrafter"/>
</dbReference>
<sequence length="547" mass="58728">MVLLITFLFIAVIVRLIYIEAVTGEELQARALEQWYRDVPLRAERGEITDRNGVVLATSATVYTIYARPVAVTNKEVTAAVLSETLELKYDAVLAKINSRSSEVTVKHGVDKDTVLKIAESGATGIYVSENIERVYPYGDLLTQVMGFTNSDVVGQTGVEAYYNDYLEGKDGYVLTEADLVGRELEDGVTYYVPGTAGATAKLTIDYNVQSFVENIIAEAKATHNAKSVSCVVMNAKTGEILAMAENPSFDLNDVPRDDVKELLETSRCKLISDVFEPGSTFKILTAAIGLDTGAITTDYRCYCGGALTVDGQRIKCWRTIGHGSQTFAEGVQNSCNCMFMNIAMNVGVSEFYAGLEKLGVTSKTGIDMSGEASGLMIKESAVKTVDLARIGFGQAIAMTPIELLRAAAAVVNGGNLVTPYIMDSIVAADGSVLYRAQPEIVTGVIKESTSAVMREVLESVVLVGSGKNAQVTGIRIGGKTGTAQKYENGAIARGKYVSTFIGFAPADDPEYISLIVVDEPVGAYYGGIVAAPYVGEIFKNLYQYES</sequence>
<evidence type="ECO:0000256" key="2">
    <source>
        <dbReference type="ARBA" id="ARBA00007171"/>
    </source>
</evidence>
<dbReference type="InterPro" id="IPR036138">
    <property type="entry name" value="PBP_dimer_sf"/>
</dbReference>
<comment type="similarity">
    <text evidence="2">Belongs to the transpeptidase family.</text>
</comment>
<evidence type="ECO:0000256" key="1">
    <source>
        <dbReference type="ARBA" id="ARBA00004370"/>
    </source>
</evidence>
<dbReference type="InterPro" id="IPR012338">
    <property type="entry name" value="Beta-lactam/transpept-like"/>
</dbReference>
<comment type="caution">
    <text evidence="6">The sequence shown here is derived from an EMBL/GenBank/DDBJ whole genome shotgun (WGS) entry which is preliminary data.</text>
</comment>
<dbReference type="PANTHER" id="PTHR30627">
    <property type="entry name" value="PEPTIDOGLYCAN D,D-TRANSPEPTIDASE"/>
    <property type="match status" value="1"/>
</dbReference>
<evidence type="ECO:0000313" key="6">
    <source>
        <dbReference type="EMBL" id="MBO8424108.1"/>
    </source>
</evidence>
<dbReference type="Proteomes" id="UP000727857">
    <property type="component" value="Unassembled WGS sequence"/>
</dbReference>
<dbReference type="Gene3D" id="3.40.710.10">
    <property type="entry name" value="DD-peptidase/beta-lactamase superfamily"/>
    <property type="match status" value="1"/>
</dbReference>
<dbReference type="GO" id="GO:0071555">
    <property type="term" value="P:cell wall organization"/>
    <property type="evidence" value="ECO:0007669"/>
    <property type="project" value="TreeGrafter"/>
</dbReference>
<dbReference type="InterPro" id="IPR005311">
    <property type="entry name" value="PBP_dimer"/>
</dbReference>
<dbReference type="Pfam" id="PF00905">
    <property type="entry name" value="Transpeptidase"/>
    <property type="match status" value="1"/>
</dbReference>
<dbReference type="AlphaFoldDB" id="A0A940IDA0"/>
<feature type="domain" description="Penicillin-binding protein dimerisation" evidence="5">
    <location>
        <begin position="42"/>
        <end position="186"/>
    </location>
</feature>
<proteinExistence type="inferred from homology"/>
<evidence type="ECO:0000313" key="7">
    <source>
        <dbReference type="Proteomes" id="UP000727857"/>
    </source>
</evidence>
<comment type="subcellular location">
    <subcellularLocation>
        <location evidence="1">Membrane</location>
    </subcellularLocation>
</comment>
<accession>A0A940IDA0</accession>
<reference evidence="6" key="1">
    <citation type="submission" date="2020-10" db="EMBL/GenBank/DDBJ databases">
        <authorList>
            <person name="Gilroy R."/>
        </authorList>
    </citation>
    <scope>NUCLEOTIDE SEQUENCE</scope>
    <source>
        <strain evidence="6">517</strain>
    </source>
</reference>
<dbReference type="SUPFAM" id="SSF56601">
    <property type="entry name" value="beta-lactamase/transpeptidase-like"/>
    <property type="match status" value="1"/>
</dbReference>
<protein>
    <submittedName>
        <fullName evidence="6">Peptidoglycan glycosyltransferase</fullName>
    </submittedName>
</protein>
<reference evidence="6" key="2">
    <citation type="journal article" date="2021" name="PeerJ">
        <title>Extensive microbial diversity within the chicken gut microbiome revealed by metagenomics and culture.</title>
        <authorList>
            <person name="Gilroy R."/>
            <person name="Ravi A."/>
            <person name="Getino M."/>
            <person name="Pursley I."/>
            <person name="Horton D.L."/>
            <person name="Alikhan N.F."/>
            <person name="Baker D."/>
            <person name="Gharbi K."/>
            <person name="Hall N."/>
            <person name="Watson M."/>
            <person name="Adriaenssens E.M."/>
            <person name="Foster-Nyarko E."/>
            <person name="Jarju S."/>
            <person name="Secka A."/>
            <person name="Antonio M."/>
            <person name="Oren A."/>
            <person name="Chaudhuri R.R."/>
            <person name="La Ragione R."/>
            <person name="Hildebrand F."/>
            <person name="Pallen M.J."/>
        </authorList>
    </citation>
    <scope>NUCLEOTIDE SEQUENCE</scope>
    <source>
        <strain evidence="6">517</strain>
    </source>
</reference>
<evidence type="ECO:0000259" key="5">
    <source>
        <dbReference type="Pfam" id="PF03717"/>
    </source>
</evidence>
<dbReference type="Gene3D" id="3.30.450.330">
    <property type="match status" value="1"/>
</dbReference>
<name>A0A940IDA0_9FIRM</name>
<dbReference type="GO" id="GO:0008658">
    <property type="term" value="F:penicillin binding"/>
    <property type="evidence" value="ECO:0007669"/>
    <property type="project" value="InterPro"/>
</dbReference>
<dbReference type="EMBL" id="JADINF010000093">
    <property type="protein sequence ID" value="MBO8424108.1"/>
    <property type="molecule type" value="Genomic_DNA"/>
</dbReference>
<keyword evidence="3" id="KW-0472">Membrane</keyword>
<dbReference type="InterPro" id="IPR050515">
    <property type="entry name" value="Beta-lactam/transpept"/>
</dbReference>
<evidence type="ECO:0000256" key="3">
    <source>
        <dbReference type="ARBA" id="ARBA00023136"/>
    </source>
</evidence>
<evidence type="ECO:0000259" key="4">
    <source>
        <dbReference type="Pfam" id="PF00905"/>
    </source>
</evidence>
<dbReference type="InterPro" id="IPR001460">
    <property type="entry name" value="PCN-bd_Tpept"/>
</dbReference>
<feature type="domain" description="Penicillin-binding protein transpeptidase" evidence="4">
    <location>
        <begin position="230"/>
        <end position="539"/>
    </location>
</feature>